<accession>A0A7G9SI61</accession>
<protein>
    <submittedName>
        <fullName evidence="1">SUF system Fe-S cluster assembly regulator</fullName>
    </submittedName>
</protein>
<dbReference type="PROSITE" id="PS01332">
    <property type="entry name" value="HTH_RRF2_1"/>
    <property type="match status" value="1"/>
</dbReference>
<dbReference type="KEGG" id="slut:H9L13_00795"/>
<dbReference type="Proteomes" id="UP000515971">
    <property type="component" value="Chromosome"/>
</dbReference>
<dbReference type="SUPFAM" id="SSF46785">
    <property type="entry name" value="Winged helix' DNA-binding domain"/>
    <property type="match status" value="1"/>
</dbReference>
<keyword evidence="2" id="KW-1185">Reference proteome</keyword>
<reference evidence="1 2" key="1">
    <citation type="submission" date="2020-08" db="EMBL/GenBank/DDBJ databases">
        <title>Genome sequence of Sphingomonas lutea KCTC 23642T.</title>
        <authorList>
            <person name="Hyun D.-W."/>
            <person name="Bae J.-W."/>
        </authorList>
    </citation>
    <scope>NUCLEOTIDE SEQUENCE [LARGE SCALE GENOMIC DNA]</scope>
    <source>
        <strain evidence="1 2">KCTC 23642</strain>
    </source>
</reference>
<dbReference type="PROSITE" id="PS51197">
    <property type="entry name" value="HTH_RRF2_2"/>
    <property type="match status" value="1"/>
</dbReference>
<sequence length="134" mass="13523">MRLSHLADYAVVLMTAAARRPAAARLSATELAQETGVPLPTAQKLMGQLATCGLLTSARGAGGGFTLARPAAEISLADIVEAVEGPIAMTVCSGLEGASDCALDAHCRVKPHMGVVGNAVRGALGAVSLTELSR</sequence>
<dbReference type="PANTHER" id="PTHR33221:SF2">
    <property type="entry name" value="TRANSCRIPTIONAL REGULATOR"/>
    <property type="match status" value="1"/>
</dbReference>
<dbReference type="InterPro" id="IPR030489">
    <property type="entry name" value="TR_Rrf2-type_CS"/>
</dbReference>
<dbReference type="InterPro" id="IPR036390">
    <property type="entry name" value="WH_DNA-bd_sf"/>
</dbReference>
<dbReference type="GO" id="GO:0003700">
    <property type="term" value="F:DNA-binding transcription factor activity"/>
    <property type="evidence" value="ECO:0007669"/>
    <property type="project" value="TreeGrafter"/>
</dbReference>
<dbReference type="RefSeq" id="WP_187538176.1">
    <property type="nucleotide sequence ID" value="NZ_BAABJT010000001.1"/>
</dbReference>
<dbReference type="InterPro" id="IPR014290">
    <property type="entry name" value="SUF_FeS_clus_asmbl_reg"/>
</dbReference>
<dbReference type="GO" id="GO:0005829">
    <property type="term" value="C:cytosol"/>
    <property type="evidence" value="ECO:0007669"/>
    <property type="project" value="TreeGrafter"/>
</dbReference>
<organism evidence="1 2">
    <name type="scientific">Sphingomonas lutea</name>
    <dbReference type="NCBI Taxonomy" id="1045317"/>
    <lineage>
        <taxon>Bacteria</taxon>
        <taxon>Pseudomonadati</taxon>
        <taxon>Pseudomonadota</taxon>
        <taxon>Alphaproteobacteria</taxon>
        <taxon>Sphingomonadales</taxon>
        <taxon>Sphingomonadaceae</taxon>
        <taxon>Sphingomonas</taxon>
    </lineage>
</organism>
<dbReference type="AlphaFoldDB" id="A0A7G9SI61"/>
<evidence type="ECO:0000313" key="1">
    <source>
        <dbReference type="EMBL" id="QNN67536.1"/>
    </source>
</evidence>
<dbReference type="NCBIfam" id="TIGR00738">
    <property type="entry name" value="rrf2_super"/>
    <property type="match status" value="1"/>
</dbReference>
<dbReference type="Pfam" id="PF02082">
    <property type="entry name" value="Rrf2"/>
    <property type="match status" value="1"/>
</dbReference>
<name>A0A7G9SI61_9SPHN</name>
<evidence type="ECO:0000313" key="2">
    <source>
        <dbReference type="Proteomes" id="UP000515971"/>
    </source>
</evidence>
<dbReference type="PANTHER" id="PTHR33221">
    <property type="entry name" value="WINGED HELIX-TURN-HELIX TRANSCRIPTIONAL REGULATOR, RRF2 FAMILY"/>
    <property type="match status" value="1"/>
</dbReference>
<dbReference type="EMBL" id="CP060718">
    <property type="protein sequence ID" value="QNN67536.1"/>
    <property type="molecule type" value="Genomic_DNA"/>
</dbReference>
<dbReference type="Gene3D" id="1.10.10.10">
    <property type="entry name" value="Winged helix-like DNA-binding domain superfamily/Winged helix DNA-binding domain"/>
    <property type="match status" value="1"/>
</dbReference>
<proteinExistence type="predicted"/>
<gene>
    <name evidence="1" type="ORF">H9L13_00795</name>
</gene>
<dbReference type="NCBIfam" id="TIGR02944">
    <property type="entry name" value="suf_reg_Xantho"/>
    <property type="match status" value="1"/>
</dbReference>
<dbReference type="InterPro" id="IPR000944">
    <property type="entry name" value="Tscrpt_reg_Rrf2"/>
</dbReference>
<dbReference type="InterPro" id="IPR036388">
    <property type="entry name" value="WH-like_DNA-bd_sf"/>
</dbReference>